<evidence type="ECO:0000313" key="1">
    <source>
        <dbReference type="EMBL" id="KAF2233580.1"/>
    </source>
</evidence>
<organism evidence="1 2">
    <name type="scientific">Viridothelium virens</name>
    <name type="common">Speckled blister lichen</name>
    <name type="synonym">Trypethelium virens</name>
    <dbReference type="NCBI Taxonomy" id="1048519"/>
    <lineage>
        <taxon>Eukaryota</taxon>
        <taxon>Fungi</taxon>
        <taxon>Dikarya</taxon>
        <taxon>Ascomycota</taxon>
        <taxon>Pezizomycotina</taxon>
        <taxon>Dothideomycetes</taxon>
        <taxon>Dothideomycetes incertae sedis</taxon>
        <taxon>Trypetheliales</taxon>
        <taxon>Trypetheliaceae</taxon>
        <taxon>Viridothelium</taxon>
    </lineage>
</organism>
<keyword evidence="2" id="KW-1185">Reference proteome</keyword>
<accession>A0A6A6H7A9</accession>
<dbReference type="EMBL" id="ML991805">
    <property type="protein sequence ID" value="KAF2233580.1"/>
    <property type="molecule type" value="Genomic_DNA"/>
</dbReference>
<evidence type="ECO:0000313" key="2">
    <source>
        <dbReference type="Proteomes" id="UP000800092"/>
    </source>
</evidence>
<dbReference type="AlphaFoldDB" id="A0A6A6H7A9"/>
<dbReference type="OrthoDB" id="5419608at2759"/>
<dbReference type="Proteomes" id="UP000800092">
    <property type="component" value="Unassembled WGS sequence"/>
</dbReference>
<protein>
    <submittedName>
        <fullName evidence="1">Uncharacterized protein</fullName>
    </submittedName>
</protein>
<gene>
    <name evidence="1" type="ORF">EV356DRAFT_567840</name>
</gene>
<name>A0A6A6H7A9_VIRVR</name>
<sequence length="213" mass="20039">MQYKNLAVAAFAATAYASPDLVERQASSSGLNQLSVYQVLQTALPPSLISLATNDPAAASSVIASEFAGGQTPSWFTALPTDIQTYLVPAATPASVASAAATSGAGSISSALGSLTSAASSLISSANSSISAAASNLTATAANITATATGRNSSSLITSTSSTLGSTASSGGSTGASSAAAGSSSSSAGAALPTAVIGGGLAGALGLIGMLAL</sequence>
<proteinExistence type="predicted"/>
<reference evidence="1" key="1">
    <citation type="journal article" date="2020" name="Stud. Mycol.">
        <title>101 Dothideomycetes genomes: a test case for predicting lifestyles and emergence of pathogens.</title>
        <authorList>
            <person name="Haridas S."/>
            <person name="Albert R."/>
            <person name="Binder M."/>
            <person name="Bloem J."/>
            <person name="Labutti K."/>
            <person name="Salamov A."/>
            <person name="Andreopoulos B."/>
            <person name="Baker S."/>
            <person name="Barry K."/>
            <person name="Bills G."/>
            <person name="Bluhm B."/>
            <person name="Cannon C."/>
            <person name="Castanera R."/>
            <person name="Culley D."/>
            <person name="Daum C."/>
            <person name="Ezra D."/>
            <person name="Gonzalez J."/>
            <person name="Henrissat B."/>
            <person name="Kuo A."/>
            <person name="Liang C."/>
            <person name="Lipzen A."/>
            <person name="Lutzoni F."/>
            <person name="Magnuson J."/>
            <person name="Mondo S."/>
            <person name="Nolan M."/>
            <person name="Ohm R."/>
            <person name="Pangilinan J."/>
            <person name="Park H.-J."/>
            <person name="Ramirez L."/>
            <person name="Alfaro M."/>
            <person name="Sun H."/>
            <person name="Tritt A."/>
            <person name="Yoshinaga Y."/>
            <person name="Zwiers L.-H."/>
            <person name="Turgeon B."/>
            <person name="Goodwin S."/>
            <person name="Spatafora J."/>
            <person name="Crous P."/>
            <person name="Grigoriev I."/>
        </authorList>
    </citation>
    <scope>NUCLEOTIDE SEQUENCE</scope>
    <source>
        <strain evidence="1">Tuck. ex Michener</strain>
    </source>
</reference>